<feature type="compositionally biased region" description="Low complexity" evidence="1">
    <location>
        <begin position="50"/>
        <end position="67"/>
    </location>
</feature>
<dbReference type="Proteomes" id="UP000270094">
    <property type="component" value="Unassembled WGS sequence"/>
</dbReference>
<keyword evidence="4" id="KW-1185">Reference proteome</keyword>
<keyword evidence="2" id="KW-0732">Signal</keyword>
<reference evidence="3 4" key="1">
    <citation type="submission" date="2018-11" db="EMBL/GenBank/DDBJ databases">
        <authorList>
            <consortium name="Pathogen Informatics"/>
        </authorList>
    </citation>
    <scope>NUCLEOTIDE SEQUENCE [LARGE SCALE GENOMIC DNA]</scope>
</reference>
<evidence type="ECO:0000313" key="4">
    <source>
        <dbReference type="Proteomes" id="UP000270094"/>
    </source>
</evidence>
<evidence type="ECO:0000313" key="3">
    <source>
        <dbReference type="EMBL" id="VDM85030.1"/>
    </source>
</evidence>
<protein>
    <submittedName>
        <fullName evidence="3">Uncharacterized protein</fullName>
    </submittedName>
</protein>
<feature type="chain" id="PRO_5018288662" evidence="2">
    <location>
        <begin position="21"/>
        <end position="116"/>
    </location>
</feature>
<feature type="signal peptide" evidence="2">
    <location>
        <begin position="1"/>
        <end position="20"/>
    </location>
</feature>
<dbReference type="AlphaFoldDB" id="A0A3P7JHE4"/>
<evidence type="ECO:0000256" key="2">
    <source>
        <dbReference type="SAM" id="SignalP"/>
    </source>
</evidence>
<feature type="region of interest" description="Disordered" evidence="1">
    <location>
        <begin position="21"/>
        <end position="78"/>
    </location>
</feature>
<accession>A0A3P7JHE4</accession>
<dbReference type="EMBL" id="UYYB01135547">
    <property type="protein sequence ID" value="VDM85030.1"/>
    <property type="molecule type" value="Genomic_DNA"/>
</dbReference>
<sequence>MTTFLLQVLALFLIVNIAAPQRSTSEDSDEFTPRVPPRTTTSSDSDEFTSRPVRTTTRTSPRTTTSSESDEFTSRDPRTTTAGVFCKQYFLRFIDFSFQQTGAITSAADQMRSAFS</sequence>
<organism evidence="3 4">
    <name type="scientific">Strongylus vulgaris</name>
    <name type="common">Blood worm</name>
    <dbReference type="NCBI Taxonomy" id="40348"/>
    <lineage>
        <taxon>Eukaryota</taxon>
        <taxon>Metazoa</taxon>
        <taxon>Ecdysozoa</taxon>
        <taxon>Nematoda</taxon>
        <taxon>Chromadorea</taxon>
        <taxon>Rhabditida</taxon>
        <taxon>Rhabditina</taxon>
        <taxon>Rhabditomorpha</taxon>
        <taxon>Strongyloidea</taxon>
        <taxon>Strongylidae</taxon>
        <taxon>Strongylus</taxon>
    </lineage>
</organism>
<evidence type="ECO:0000256" key="1">
    <source>
        <dbReference type="SAM" id="MobiDB-lite"/>
    </source>
</evidence>
<proteinExistence type="predicted"/>
<name>A0A3P7JHE4_STRVU</name>
<gene>
    <name evidence="3" type="ORF">SVUK_LOCUS20028</name>
</gene>